<gene>
    <name evidence="4" type="ORF">INT43_003440</name>
</gene>
<proteinExistence type="inferred from homology"/>
<dbReference type="Gene3D" id="3.40.50.720">
    <property type="entry name" value="NAD(P)-binding Rossmann-like Domain"/>
    <property type="match status" value="1"/>
</dbReference>
<dbReference type="InterPro" id="IPR020843">
    <property type="entry name" value="ER"/>
</dbReference>
<organism evidence="4 5">
    <name type="scientific">Mortierella isabellina</name>
    <name type="common">Filamentous fungus</name>
    <name type="synonym">Umbelopsis isabellina</name>
    <dbReference type="NCBI Taxonomy" id="91625"/>
    <lineage>
        <taxon>Eukaryota</taxon>
        <taxon>Fungi</taxon>
        <taxon>Fungi incertae sedis</taxon>
        <taxon>Mucoromycota</taxon>
        <taxon>Mucoromycotina</taxon>
        <taxon>Umbelopsidomycetes</taxon>
        <taxon>Umbelopsidales</taxon>
        <taxon>Umbelopsidaceae</taxon>
        <taxon>Umbelopsis</taxon>
    </lineage>
</organism>
<dbReference type="SMART" id="SM00829">
    <property type="entry name" value="PKS_ER"/>
    <property type="match status" value="1"/>
</dbReference>
<dbReference type="InterPro" id="IPR051603">
    <property type="entry name" value="Zinc-ADH_QOR/CCCR"/>
</dbReference>
<dbReference type="Pfam" id="PF08240">
    <property type="entry name" value="ADH_N"/>
    <property type="match status" value="1"/>
</dbReference>
<dbReference type="PANTHER" id="PTHR44154:SF1">
    <property type="entry name" value="QUINONE OXIDOREDUCTASE"/>
    <property type="match status" value="1"/>
</dbReference>
<dbReference type="Pfam" id="PF00107">
    <property type="entry name" value="ADH_zinc_N"/>
    <property type="match status" value="1"/>
</dbReference>
<dbReference type="GO" id="GO:0016491">
    <property type="term" value="F:oxidoreductase activity"/>
    <property type="evidence" value="ECO:0007669"/>
    <property type="project" value="InterPro"/>
</dbReference>
<evidence type="ECO:0000313" key="5">
    <source>
        <dbReference type="Proteomes" id="UP000654370"/>
    </source>
</evidence>
<dbReference type="Gene3D" id="3.90.180.10">
    <property type="entry name" value="Medium-chain alcohol dehydrogenases, catalytic domain"/>
    <property type="match status" value="1"/>
</dbReference>
<dbReference type="InterPro" id="IPR013149">
    <property type="entry name" value="ADH-like_C"/>
</dbReference>
<accession>A0A8H7PQ67</accession>
<dbReference type="Proteomes" id="UP000654370">
    <property type="component" value="Unassembled WGS sequence"/>
</dbReference>
<dbReference type="InterPro" id="IPR036291">
    <property type="entry name" value="NAD(P)-bd_dom_sf"/>
</dbReference>
<evidence type="ECO:0000259" key="3">
    <source>
        <dbReference type="SMART" id="SM00829"/>
    </source>
</evidence>
<name>A0A8H7PQ67_MORIS</name>
<dbReference type="AlphaFoldDB" id="A0A8H7PQ67"/>
<sequence>MANKAIAISQAGGVDALQVTTLPLKAPTGWDILVKNYAVSVNPVDAKQRSLNKGWTEAWRVLGYDGAGIVQDVGPNADSLWKKGDEVWYAGNVMRNGSNSQYTLVDGRIVGRKPKSLDWVNSAAFPLVVLTAYELLVEKMDIQKNDDGGLLIVNAAGGVGSVAVQLAAKILGMTNVIATASRKETIDWVKKLGATHVINHREPLEPQIKDLGISVKYVALFYDPDAYIPQVITFIEPFGKIGSILSPQKANFLTAHMRSITLYFESMFAKSMNNVNPESQGQILNDFAQYVEDKKVIPILTDSYPLTLKNLQKAHKEQESGTVLGKIALSIEENSFN</sequence>
<comment type="caution">
    <text evidence="4">The sequence shown here is derived from an EMBL/GenBank/DDBJ whole genome shotgun (WGS) entry which is preliminary data.</text>
</comment>
<dbReference type="InterPro" id="IPR013154">
    <property type="entry name" value="ADH-like_N"/>
</dbReference>
<keyword evidence="5" id="KW-1185">Reference proteome</keyword>
<keyword evidence="2" id="KW-0521">NADP</keyword>
<dbReference type="InterPro" id="IPR014182">
    <property type="entry name" value="ADH_Zn_typ-1"/>
</dbReference>
<dbReference type="OrthoDB" id="201656at2759"/>
<dbReference type="SUPFAM" id="SSF51735">
    <property type="entry name" value="NAD(P)-binding Rossmann-fold domains"/>
    <property type="match status" value="1"/>
</dbReference>
<dbReference type="InterPro" id="IPR011032">
    <property type="entry name" value="GroES-like_sf"/>
</dbReference>
<dbReference type="GO" id="GO:0008270">
    <property type="term" value="F:zinc ion binding"/>
    <property type="evidence" value="ECO:0007669"/>
    <property type="project" value="InterPro"/>
</dbReference>
<feature type="domain" description="Enoyl reductase (ER)" evidence="3">
    <location>
        <begin position="12"/>
        <end position="329"/>
    </location>
</feature>
<evidence type="ECO:0000256" key="1">
    <source>
        <dbReference type="ARBA" id="ARBA00010371"/>
    </source>
</evidence>
<comment type="similarity">
    <text evidence="1">Belongs to the zinc-containing alcohol dehydrogenase family. Quinone oxidoreductase subfamily.</text>
</comment>
<protein>
    <recommendedName>
        <fullName evidence="3">Enoyl reductase (ER) domain-containing protein</fullName>
    </recommendedName>
</protein>
<dbReference type="EMBL" id="JAEPQZ010000008">
    <property type="protein sequence ID" value="KAG2178187.1"/>
    <property type="molecule type" value="Genomic_DNA"/>
</dbReference>
<evidence type="ECO:0000256" key="2">
    <source>
        <dbReference type="ARBA" id="ARBA00022857"/>
    </source>
</evidence>
<dbReference type="SUPFAM" id="SSF50129">
    <property type="entry name" value="GroES-like"/>
    <property type="match status" value="1"/>
</dbReference>
<evidence type="ECO:0000313" key="4">
    <source>
        <dbReference type="EMBL" id="KAG2178187.1"/>
    </source>
</evidence>
<dbReference type="NCBIfam" id="TIGR02817">
    <property type="entry name" value="adh_fam_1"/>
    <property type="match status" value="1"/>
</dbReference>
<dbReference type="CDD" id="cd08252">
    <property type="entry name" value="AL_MDR"/>
    <property type="match status" value="1"/>
</dbReference>
<dbReference type="PANTHER" id="PTHR44154">
    <property type="entry name" value="QUINONE OXIDOREDUCTASE"/>
    <property type="match status" value="1"/>
</dbReference>
<reference evidence="4" key="1">
    <citation type="submission" date="2020-12" db="EMBL/GenBank/DDBJ databases">
        <title>Metabolic potential, ecology and presence of endohyphal bacteria is reflected in genomic diversity of Mucoromycotina.</title>
        <authorList>
            <person name="Muszewska A."/>
            <person name="Okrasinska A."/>
            <person name="Steczkiewicz K."/>
            <person name="Drgas O."/>
            <person name="Orlowska M."/>
            <person name="Perlinska-Lenart U."/>
            <person name="Aleksandrzak-Piekarczyk T."/>
            <person name="Szatraj K."/>
            <person name="Zielenkiewicz U."/>
            <person name="Pilsyk S."/>
            <person name="Malc E."/>
            <person name="Mieczkowski P."/>
            <person name="Kruszewska J.S."/>
            <person name="Biernat P."/>
            <person name="Pawlowska J."/>
        </authorList>
    </citation>
    <scope>NUCLEOTIDE SEQUENCE</scope>
    <source>
        <strain evidence="4">WA0000067209</strain>
    </source>
</reference>